<dbReference type="GO" id="GO:0031564">
    <property type="term" value="P:transcription antitermination"/>
    <property type="evidence" value="ECO:0007669"/>
    <property type="project" value="UniProtKB-KW"/>
</dbReference>
<dbReference type="Gene3D" id="1.10.940.10">
    <property type="entry name" value="NusB-like"/>
    <property type="match status" value="1"/>
</dbReference>
<dbReference type="NCBIfam" id="TIGR01951">
    <property type="entry name" value="nusB"/>
    <property type="match status" value="1"/>
</dbReference>
<dbReference type="EMBL" id="LAZR01000001">
    <property type="protein sequence ID" value="KKO12453.1"/>
    <property type="molecule type" value="Genomic_DNA"/>
</dbReference>
<feature type="domain" description="NusB/RsmB/TIM44" evidence="7">
    <location>
        <begin position="39"/>
        <end position="162"/>
    </location>
</feature>
<dbReference type="HAMAP" id="MF_00073">
    <property type="entry name" value="NusB"/>
    <property type="match status" value="1"/>
</dbReference>
<dbReference type="PANTHER" id="PTHR11078">
    <property type="entry name" value="N UTILIZATION SUBSTANCE PROTEIN B-RELATED"/>
    <property type="match status" value="1"/>
</dbReference>
<evidence type="ECO:0000259" key="7">
    <source>
        <dbReference type="Pfam" id="PF01029"/>
    </source>
</evidence>
<evidence type="ECO:0000256" key="2">
    <source>
        <dbReference type="ARBA" id="ARBA00022814"/>
    </source>
</evidence>
<comment type="caution">
    <text evidence="8">The sequence shown here is derived from an EMBL/GenBank/DDBJ whole genome shotgun (WGS) entry which is preliminary data.</text>
</comment>
<evidence type="ECO:0000256" key="5">
    <source>
        <dbReference type="ARBA" id="ARBA00023163"/>
    </source>
</evidence>
<name>A0A0F9WIT3_9ZZZZ</name>
<sequence>MIEIPGVSGSLPDQAVPEADPQSKRGDDAKSKKLNERQKARRMLLQALYQWEIARAPVHDILAEFLVYYQGKIDREFFKQVFPDVIAHVAELDEMMQPWLDRQIKSLDPIELSLLRLGIYELAHRIDVPYKVVINEAVELAKVFGATDGHKYINGVLDRAAKQLRVLEQRGTGRV</sequence>
<organism evidence="8">
    <name type="scientific">marine sediment metagenome</name>
    <dbReference type="NCBI Taxonomy" id="412755"/>
    <lineage>
        <taxon>unclassified sequences</taxon>
        <taxon>metagenomes</taxon>
        <taxon>ecological metagenomes</taxon>
    </lineage>
</organism>
<keyword evidence="5" id="KW-0804">Transcription</keyword>
<dbReference type="InterPro" id="IPR006027">
    <property type="entry name" value="NusB_RsmB_TIM44"/>
</dbReference>
<reference evidence="8" key="1">
    <citation type="journal article" date="2015" name="Nature">
        <title>Complex archaea that bridge the gap between prokaryotes and eukaryotes.</title>
        <authorList>
            <person name="Spang A."/>
            <person name="Saw J.H."/>
            <person name="Jorgensen S.L."/>
            <person name="Zaremba-Niedzwiedzka K."/>
            <person name="Martijn J."/>
            <person name="Lind A.E."/>
            <person name="van Eijk R."/>
            <person name="Schleper C."/>
            <person name="Guy L."/>
            <person name="Ettema T.J."/>
        </authorList>
    </citation>
    <scope>NUCLEOTIDE SEQUENCE</scope>
</reference>
<protein>
    <recommendedName>
        <fullName evidence="7">NusB/RsmB/TIM44 domain-containing protein</fullName>
    </recommendedName>
</protein>
<keyword evidence="2" id="KW-0889">Transcription antitermination</keyword>
<dbReference type="AlphaFoldDB" id="A0A0F9WIT3"/>
<dbReference type="InterPro" id="IPR035926">
    <property type="entry name" value="NusB-like_sf"/>
</dbReference>
<dbReference type="PANTHER" id="PTHR11078:SF3">
    <property type="entry name" value="ANTITERMINATION NUSB DOMAIN-CONTAINING PROTEIN"/>
    <property type="match status" value="1"/>
</dbReference>
<dbReference type="GO" id="GO:0005829">
    <property type="term" value="C:cytosol"/>
    <property type="evidence" value="ECO:0007669"/>
    <property type="project" value="TreeGrafter"/>
</dbReference>
<accession>A0A0F9WIT3</accession>
<evidence type="ECO:0000313" key="8">
    <source>
        <dbReference type="EMBL" id="KKO12453.1"/>
    </source>
</evidence>
<comment type="similarity">
    <text evidence="1">Belongs to the NusB family.</text>
</comment>
<dbReference type="InterPro" id="IPR011605">
    <property type="entry name" value="NusB_fam"/>
</dbReference>
<dbReference type="SUPFAM" id="SSF48013">
    <property type="entry name" value="NusB-like"/>
    <property type="match status" value="1"/>
</dbReference>
<keyword evidence="3" id="KW-0694">RNA-binding</keyword>
<feature type="region of interest" description="Disordered" evidence="6">
    <location>
        <begin position="1"/>
        <end position="33"/>
    </location>
</feature>
<dbReference type="Pfam" id="PF01029">
    <property type="entry name" value="NusB"/>
    <property type="match status" value="1"/>
</dbReference>
<evidence type="ECO:0000256" key="1">
    <source>
        <dbReference type="ARBA" id="ARBA00005952"/>
    </source>
</evidence>
<evidence type="ECO:0000256" key="6">
    <source>
        <dbReference type="SAM" id="MobiDB-lite"/>
    </source>
</evidence>
<proteinExistence type="inferred from homology"/>
<gene>
    <name evidence="8" type="ORF">LCGC14_0004660</name>
</gene>
<dbReference type="GO" id="GO:0006353">
    <property type="term" value="P:DNA-templated transcription termination"/>
    <property type="evidence" value="ECO:0007669"/>
    <property type="project" value="InterPro"/>
</dbReference>
<dbReference type="GO" id="GO:0003723">
    <property type="term" value="F:RNA binding"/>
    <property type="evidence" value="ECO:0007669"/>
    <property type="project" value="UniProtKB-KW"/>
</dbReference>
<evidence type="ECO:0000256" key="3">
    <source>
        <dbReference type="ARBA" id="ARBA00022884"/>
    </source>
</evidence>
<evidence type="ECO:0000256" key="4">
    <source>
        <dbReference type="ARBA" id="ARBA00023015"/>
    </source>
</evidence>
<keyword evidence="4" id="KW-0805">Transcription regulation</keyword>
<feature type="compositionally biased region" description="Basic and acidic residues" evidence="6">
    <location>
        <begin position="21"/>
        <end position="33"/>
    </location>
</feature>